<dbReference type="PROSITE" id="PS00455">
    <property type="entry name" value="AMP_BINDING"/>
    <property type="match status" value="1"/>
</dbReference>
<keyword evidence="2" id="KW-0597">Phosphoprotein</keyword>
<dbReference type="NCBIfam" id="TIGR01733">
    <property type="entry name" value="AA-adenyl-dom"/>
    <property type="match status" value="1"/>
</dbReference>
<dbReference type="CDD" id="cd05930">
    <property type="entry name" value="A_NRPS"/>
    <property type="match status" value="1"/>
</dbReference>
<comment type="caution">
    <text evidence="5">The sequence shown here is derived from an EMBL/GenBank/DDBJ whole genome shotgun (WGS) entry which is preliminary data.</text>
</comment>
<dbReference type="PANTHER" id="PTHR44845:SF7">
    <property type="entry name" value="PLIPASTATIN SYNTHASE SUBUNIT D"/>
    <property type="match status" value="1"/>
</dbReference>
<dbReference type="AlphaFoldDB" id="A0A3R6E913"/>
<sequence length="503" mass="57905">MKNSVLPWLDETAKRLPNKLALQDISGNITYQEYRSKSLAIAYKIVELNKGEMKKPVVVYLEKGKEVLVSFMGVAYSGCFYSPIDTEMPPSRVNKILEVLKPEIVITTNKLKTNFEKFNFYGSYIIYEETICSEEDETAVKPYTEKIVDTDLLYVLFTSGSTGVPKGVSICHRSVIDYIDWVTETFNITQKDTFGNQAPFYFDNSILDIYSCMKMGATLNIIPKKLFFQPVPLLEYIKYNKINTIFWVPSALIVVSKLKAFRNVDLSDTLKRVLFCGEVMPNKQLNIWRKFLPNVTYANLYGPTEITDACTYYIVDREFSDDEPLPIGIPMSNTDILVLNDEDKLVTDDEVGELCVRGTSLAMGYYNNPEKTRSAFVQNPLNKAVPEIIYRTGDLVRYNEYREIIYISRKDFQIKHLGHRIELGEIETAISSLEEVTLNCCLYDEKNQRIVLFVDAQVDRDYIKERIEKLVPEYMIPGKVIYLENMPINANGKIDRIKLKELM</sequence>
<dbReference type="EMBL" id="QSFX01000010">
    <property type="protein sequence ID" value="RHA89569.1"/>
    <property type="molecule type" value="Genomic_DNA"/>
</dbReference>
<evidence type="ECO:0000256" key="2">
    <source>
        <dbReference type="ARBA" id="ARBA00022553"/>
    </source>
</evidence>
<evidence type="ECO:0000259" key="3">
    <source>
        <dbReference type="Pfam" id="PF00501"/>
    </source>
</evidence>
<dbReference type="Gene3D" id="3.40.50.12780">
    <property type="entry name" value="N-terminal domain of ligase-like"/>
    <property type="match status" value="1"/>
</dbReference>
<proteinExistence type="predicted"/>
<evidence type="ECO:0000313" key="4">
    <source>
        <dbReference type="EMBL" id="RGR65489.1"/>
    </source>
</evidence>
<evidence type="ECO:0000313" key="7">
    <source>
        <dbReference type="Proteomes" id="UP000285820"/>
    </source>
</evidence>
<gene>
    <name evidence="5" type="ORF">DW914_07330</name>
    <name evidence="4" type="ORF">DWY29_14510</name>
</gene>
<feature type="domain" description="AMP-dependent synthetase/ligase" evidence="3">
    <location>
        <begin position="9"/>
        <end position="366"/>
    </location>
</feature>
<dbReference type="SUPFAM" id="SSF56801">
    <property type="entry name" value="Acetyl-CoA synthetase-like"/>
    <property type="match status" value="1"/>
</dbReference>
<dbReference type="InterPro" id="IPR010071">
    <property type="entry name" value="AA_adenyl_dom"/>
</dbReference>
<dbReference type="InterPro" id="IPR042099">
    <property type="entry name" value="ANL_N_sf"/>
</dbReference>
<dbReference type="EMBL" id="QRUN01000029">
    <property type="protein sequence ID" value="RGR65489.1"/>
    <property type="molecule type" value="Genomic_DNA"/>
</dbReference>
<dbReference type="InterPro" id="IPR000873">
    <property type="entry name" value="AMP-dep_synth/lig_dom"/>
</dbReference>
<keyword evidence="5" id="KW-0436">Ligase</keyword>
<dbReference type="InterPro" id="IPR020845">
    <property type="entry name" value="AMP-binding_CS"/>
</dbReference>
<organism evidence="5 6">
    <name type="scientific">Roseburia inulinivorans</name>
    <dbReference type="NCBI Taxonomy" id="360807"/>
    <lineage>
        <taxon>Bacteria</taxon>
        <taxon>Bacillati</taxon>
        <taxon>Bacillota</taxon>
        <taxon>Clostridia</taxon>
        <taxon>Lachnospirales</taxon>
        <taxon>Lachnospiraceae</taxon>
        <taxon>Roseburia</taxon>
    </lineage>
</organism>
<evidence type="ECO:0000313" key="5">
    <source>
        <dbReference type="EMBL" id="RHA89569.1"/>
    </source>
</evidence>
<dbReference type="RefSeq" id="WP_118127155.1">
    <property type="nucleotide sequence ID" value="NZ_CABJFX010000010.1"/>
</dbReference>
<accession>A0A3R6E913</accession>
<dbReference type="PANTHER" id="PTHR44845">
    <property type="entry name" value="CARRIER DOMAIN-CONTAINING PROTEIN"/>
    <property type="match status" value="1"/>
</dbReference>
<name>A0A3R6E913_9FIRM</name>
<dbReference type="Proteomes" id="UP000285820">
    <property type="component" value="Unassembled WGS sequence"/>
</dbReference>
<dbReference type="GO" id="GO:0016874">
    <property type="term" value="F:ligase activity"/>
    <property type="evidence" value="ECO:0007669"/>
    <property type="project" value="UniProtKB-KW"/>
</dbReference>
<dbReference type="Proteomes" id="UP000283492">
    <property type="component" value="Unassembled WGS sequence"/>
</dbReference>
<evidence type="ECO:0000313" key="6">
    <source>
        <dbReference type="Proteomes" id="UP000283492"/>
    </source>
</evidence>
<reference evidence="6 7" key="1">
    <citation type="submission" date="2018-08" db="EMBL/GenBank/DDBJ databases">
        <title>A genome reference for cultivated species of the human gut microbiota.</title>
        <authorList>
            <person name="Zou Y."/>
            <person name="Xue W."/>
            <person name="Luo G."/>
        </authorList>
    </citation>
    <scope>NUCLEOTIDE SEQUENCE [LARGE SCALE GENOMIC DNA]</scope>
    <source>
        <strain evidence="4 7">AF24-4</strain>
        <strain evidence="5 6">AM42-1AC</strain>
    </source>
</reference>
<protein>
    <submittedName>
        <fullName evidence="5">D-alanine--poly(Phosphoribitol) ligase</fullName>
    </submittedName>
</protein>
<keyword evidence="1" id="KW-0596">Phosphopantetheine</keyword>
<dbReference type="Gene3D" id="3.30.300.30">
    <property type="match status" value="1"/>
</dbReference>
<dbReference type="Pfam" id="PF00501">
    <property type="entry name" value="AMP-binding"/>
    <property type="match status" value="1"/>
</dbReference>
<evidence type="ECO:0000256" key="1">
    <source>
        <dbReference type="ARBA" id="ARBA00022450"/>
    </source>
</evidence>
<dbReference type="InterPro" id="IPR045851">
    <property type="entry name" value="AMP-bd_C_sf"/>
</dbReference>